<dbReference type="InterPro" id="IPR017896">
    <property type="entry name" value="4Fe4S_Fe-S-bd"/>
</dbReference>
<keyword evidence="3" id="KW-0408">Iron</keyword>
<protein>
    <submittedName>
        <fullName evidence="6">4Fe-4S dicluster domain-containing protein</fullName>
    </submittedName>
</protein>
<keyword evidence="4" id="KW-0411">Iron-sulfur</keyword>
<comment type="caution">
    <text evidence="6">The sequence shown here is derived from an EMBL/GenBank/DDBJ whole genome shotgun (WGS) entry which is preliminary data.</text>
</comment>
<dbReference type="AlphaFoldDB" id="A0A4U8TLV7"/>
<evidence type="ECO:0000313" key="7">
    <source>
        <dbReference type="Proteomes" id="UP000029707"/>
    </source>
</evidence>
<keyword evidence="2" id="KW-0479">Metal-binding</keyword>
<dbReference type="Pfam" id="PF12838">
    <property type="entry name" value="Fer4_7"/>
    <property type="match status" value="1"/>
</dbReference>
<dbReference type="PROSITE" id="PS51379">
    <property type="entry name" value="4FE4S_FER_2"/>
    <property type="match status" value="3"/>
</dbReference>
<dbReference type="OrthoDB" id="9808559at2"/>
<gene>
    <name evidence="6" type="ORF">LS65_005890</name>
</gene>
<evidence type="ECO:0000256" key="2">
    <source>
        <dbReference type="ARBA" id="ARBA00022723"/>
    </source>
</evidence>
<keyword evidence="7" id="KW-1185">Reference proteome</keyword>
<dbReference type="PANTHER" id="PTHR43687:SF1">
    <property type="entry name" value="FERREDOXIN III"/>
    <property type="match status" value="1"/>
</dbReference>
<evidence type="ECO:0000256" key="4">
    <source>
        <dbReference type="ARBA" id="ARBA00023014"/>
    </source>
</evidence>
<dbReference type="GO" id="GO:0051539">
    <property type="term" value="F:4 iron, 4 sulfur cluster binding"/>
    <property type="evidence" value="ECO:0007669"/>
    <property type="project" value="UniProtKB-KW"/>
</dbReference>
<feature type="domain" description="4Fe-4S ferredoxin-type" evidence="5">
    <location>
        <begin position="377"/>
        <end position="406"/>
    </location>
</feature>
<proteinExistence type="predicted"/>
<keyword evidence="1" id="KW-0004">4Fe-4S</keyword>
<dbReference type="Pfam" id="PF13237">
    <property type="entry name" value="Fer4_10"/>
    <property type="match status" value="1"/>
</dbReference>
<dbReference type="PROSITE" id="PS00198">
    <property type="entry name" value="4FE4S_FER_1"/>
    <property type="match status" value="1"/>
</dbReference>
<dbReference type="InterPro" id="IPR050572">
    <property type="entry name" value="Fe-S_Ferredoxin"/>
</dbReference>
<dbReference type="SUPFAM" id="SSF54862">
    <property type="entry name" value="4Fe-4S ferredoxins"/>
    <property type="match status" value="1"/>
</dbReference>
<reference evidence="6 7" key="1">
    <citation type="journal article" date="2014" name="Genome Announc.">
        <title>Draft genome sequences of eight enterohepatic helicobacter species isolated from both laboratory and wild rodents.</title>
        <authorList>
            <person name="Sheh A."/>
            <person name="Shen Z."/>
            <person name="Fox J.G."/>
        </authorList>
    </citation>
    <scope>NUCLEOTIDE SEQUENCE [LARGE SCALE GENOMIC DNA]</scope>
    <source>
        <strain evidence="6 7">MIT 01-6451</strain>
    </source>
</reference>
<dbReference type="GO" id="GO:0046872">
    <property type="term" value="F:metal ion binding"/>
    <property type="evidence" value="ECO:0007669"/>
    <property type="project" value="UniProtKB-KW"/>
</dbReference>
<feature type="domain" description="4Fe-4S ferredoxin-type" evidence="5">
    <location>
        <begin position="191"/>
        <end position="220"/>
    </location>
</feature>
<accession>A0A4U8TLV7</accession>
<dbReference type="EMBL" id="JRMQ02000007">
    <property type="protein sequence ID" value="TLE01490.1"/>
    <property type="molecule type" value="Genomic_DNA"/>
</dbReference>
<sequence>MKNILNQLLNDEELGILQECDELTLDFTSLSKDALSIVAPHCVVIGYGELTDEFLTLCIDKQHSFTLEIAHLLPQDFVGLKGHLGDFTLFFKNANGDIESIKTAQVVSFAPLQNLPAYKGVHTPDTYDSADSMLEGLLALCGEQSYSHTIVFNPKYCQYQERRPLANGESVCHFCVDICPTMGVSSDDSLKILQLSPIDCISCGKCVSVCPTGSLQREGDGLEAFTHKARLYKGRIPLIVAKADFESPNFAKDFRTLKEHNSLFLPFVLEVPDMLNGTYFLTLLQESSAPLVLYRPLGEHISSDIESLNTIYERIFAKKAIHIFADSQDLDMLQPLAQTHYVYTPTSNESSKDIFSERLRFWVKQEEYGKVKIDNCALLSIDSKNCTLCLSCVEACNTNALINNSTSFELLYKSSLCTDCGYCVASCAENVLGLFSHTLNLNQQSFEYTSIASDEPFRCVECNKIFATRKSIEKIKHILSPAFSYDSSKLRSLECCADCKVKVMFNGVSV</sequence>
<evidence type="ECO:0000256" key="3">
    <source>
        <dbReference type="ARBA" id="ARBA00023004"/>
    </source>
</evidence>
<dbReference type="Gene3D" id="3.30.70.20">
    <property type="match status" value="2"/>
</dbReference>
<evidence type="ECO:0000256" key="1">
    <source>
        <dbReference type="ARBA" id="ARBA00022485"/>
    </source>
</evidence>
<dbReference type="InterPro" id="IPR017900">
    <property type="entry name" value="4Fe4S_Fe_S_CS"/>
</dbReference>
<dbReference type="PANTHER" id="PTHR43687">
    <property type="entry name" value="ADENYLYLSULFATE REDUCTASE, BETA SUBUNIT"/>
    <property type="match status" value="1"/>
</dbReference>
<evidence type="ECO:0000259" key="5">
    <source>
        <dbReference type="PROSITE" id="PS51379"/>
    </source>
</evidence>
<feature type="domain" description="4Fe-4S ferredoxin-type" evidence="5">
    <location>
        <begin position="408"/>
        <end position="437"/>
    </location>
</feature>
<dbReference type="STRING" id="425400.LS65_02000"/>
<evidence type="ECO:0000313" key="6">
    <source>
        <dbReference type="EMBL" id="TLE01490.1"/>
    </source>
</evidence>
<dbReference type="RefSeq" id="WP_034360890.1">
    <property type="nucleotide sequence ID" value="NZ_CAJUDB010000007.1"/>
</dbReference>
<organism evidence="6 7">
    <name type="scientific">Helicobacter japonicus</name>
    <dbReference type="NCBI Taxonomy" id="425400"/>
    <lineage>
        <taxon>Bacteria</taxon>
        <taxon>Pseudomonadati</taxon>
        <taxon>Campylobacterota</taxon>
        <taxon>Epsilonproteobacteria</taxon>
        <taxon>Campylobacterales</taxon>
        <taxon>Helicobacteraceae</taxon>
        <taxon>Helicobacter</taxon>
    </lineage>
</organism>
<dbReference type="Proteomes" id="UP000029707">
    <property type="component" value="Unassembled WGS sequence"/>
</dbReference>
<name>A0A4U8TLV7_9HELI</name>